<evidence type="ECO:0000313" key="1">
    <source>
        <dbReference type="EMBL" id="RLL46953.1"/>
    </source>
</evidence>
<protein>
    <submittedName>
        <fullName evidence="1">Uncharacterized protein</fullName>
    </submittedName>
</protein>
<comment type="caution">
    <text evidence="1">The sequence shown here is derived from an EMBL/GenBank/DDBJ whole genome shotgun (WGS) entry which is preliminary data.</text>
</comment>
<organism evidence="1 2">
    <name type="scientific">Oceanobacillus piezotolerans</name>
    <dbReference type="NCBI Taxonomy" id="2448030"/>
    <lineage>
        <taxon>Bacteria</taxon>
        <taxon>Bacillati</taxon>
        <taxon>Bacillota</taxon>
        <taxon>Bacilli</taxon>
        <taxon>Bacillales</taxon>
        <taxon>Bacillaceae</taxon>
        <taxon>Oceanobacillus</taxon>
    </lineage>
</organism>
<accession>A0A498D969</accession>
<evidence type="ECO:0000313" key="2">
    <source>
        <dbReference type="Proteomes" id="UP000270219"/>
    </source>
</evidence>
<gene>
    <name evidence="1" type="ORF">D8M04_07080</name>
</gene>
<proteinExistence type="predicted"/>
<dbReference type="OrthoDB" id="2704409at2"/>
<name>A0A498D969_9BACI</name>
<dbReference type="EMBL" id="RCHR01000002">
    <property type="protein sequence ID" value="RLL46953.1"/>
    <property type="molecule type" value="Genomic_DNA"/>
</dbReference>
<reference evidence="1 2" key="1">
    <citation type="submission" date="2018-10" db="EMBL/GenBank/DDBJ databases">
        <title>Oceanobacillus sp. YLB-02 draft genome.</title>
        <authorList>
            <person name="Yu L."/>
        </authorList>
    </citation>
    <scope>NUCLEOTIDE SEQUENCE [LARGE SCALE GENOMIC DNA]</scope>
    <source>
        <strain evidence="1 2">YLB-02</strain>
    </source>
</reference>
<dbReference type="AlphaFoldDB" id="A0A498D969"/>
<keyword evidence="2" id="KW-1185">Reference proteome</keyword>
<dbReference type="Proteomes" id="UP000270219">
    <property type="component" value="Unassembled WGS sequence"/>
</dbReference>
<dbReference type="RefSeq" id="WP_121522204.1">
    <property type="nucleotide sequence ID" value="NZ_RCHR01000002.1"/>
</dbReference>
<sequence>MSEIQISKEMIERFYDLHQMKKEIESEMNDLKENFHTYFDHEVGLNKKGEITEGRFKLQRQIRRTEKYHEKDTVDRLEELNMSDLIKVVRKPDDSKIKGAIQLGLLSEDDLKGCKVISYSKAISVKEE</sequence>